<proteinExistence type="inferred from homology"/>
<dbReference type="InterPro" id="IPR015422">
    <property type="entry name" value="PyrdxlP-dep_Trfase_small"/>
</dbReference>
<organism evidence="4 5">
    <name type="scientific">Brevibacterium salitolerans</name>
    <dbReference type="NCBI Taxonomy" id="1403566"/>
    <lineage>
        <taxon>Bacteria</taxon>
        <taxon>Bacillati</taxon>
        <taxon>Actinomycetota</taxon>
        <taxon>Actinomycetes</taxon>
        <taxon>Micrococcales</taxon>
        <taxon>Brevibacteriaceae</taxon>
        <taxon>Brevibacterium</taxon>
    </lineage>
</organism>
<keyword evidence="2 3" id="KW-0663">Pyridoxal phosphate</keyword>
<accession>A0ABP5IBI4</accession>
<dbReference type="Pfam" id="PF00202">
    <property type="entry name" value="Aminotran_3"/>
    <property type="match status" value="1"/>
</dbReference>
<dbReference type="InterPro" id="IPR049704">
    <property type="entry name" value="Aminotrans_3_PPA_site"/>
</dbReference>
<sequence>MKRTVITEPAAGRDELDHREKDSLFRARAGKVIPSGMYGHMAVQKLPAGYPQFMERGEGCRLRDVDGREFIDFMCGWGPIVLGRRHQDVDRAVSEQLDRGDVLNGPAPVMVELAETLVEMVPHADWALLAKNGTDATTTCVSTARAATGRRKILLARGAYHGAAPWCSPSLGGVLPEDRAHLDFFEYNDLESAKAAAERAGDDLAGIIIAPVKQELGTRQEYATAEFARGLRQLADSAGAALILDDVRCGFRIDLQGSWAPLGVQPDMAAWSKAIANGHPLAAVTGSEWLREGAEAIFVTGSFWYSPVPMAAAMATLSVLRDSDALDRIRVAGESFISGLRTQAAAHGFDAEVSGPVQMPLLQFADDSDQALSSAFADEAVRRGVYLHPVHNWFLSAAHQEADIAQALEITDEAFAALGRKL</sequence>
<evidence type="ECO:0000313" key="5">
    <source>
        <dbReference type="Proteomes" id="UP001500984"/>
    </source>
</evidence>
<dbReference type="GO" id="GO:0008483">
    <property type="term" value="F:transaminase activity"/>
    <property type="evidence" value="ECO:0007669"/>
    <property type="project" value="UniProtKB-KW"/>
</dbReference>
<keyword evidence="5" id="KW-1185">Reference proteome</keyword>
<comment type="similarity">
    <text evidence="3">Belongs to the class-III pyridoxal-phosphate-dependent aminotransferase family.</text>
</comment>
<dbReference type="EMBL" id="BAAAPZ010000007">
    <property type="protein sequence ID" value="GAA2097522.1"/>
    <property type="molecule type" value="Genomic_DNA"/>
</dbReference>
<evidence type="ECO:0000313" key="4">
    <source>
        <dbReference type="EMBL" id="GAA2097522.1"/>
    </source>
</evidence>
<evidence type="ECO:0000256" key="3">
    <source>
        <dbReference type="RuleBase" id="RU003560"/>
    </source>
</evidence>
<dbReference type="InterPro" id="IPR015424">
    <property type="entry name" value="PyrdxlP-dep_Trfase"/>
</dbReference>
<evidence type="ECO:0000256" key="2">
    <source>
        <dbReference type="ARBA" id="ARBA00022898"/>
    </source>
</evidence>
<dbReference type="PANTHER" id="PTHR43713:SF3">
    <property type="entry name" value="GLUTAMATE-1-SEMIALDEHYDE 2,1-AMINOMUTASE 1, CHLOROPLASTIC-RELATED"/>
    <property type="match status" value="1"/>
</dbReference>
<keyword evidence="4" id="KW-0032">Aminotransferase</keyword>
<gene>
    <name evidence="4" type="ORF">GCM10009823_18230</name>
</gene>
<dbReference type="InterPro" id="IPR015421">
    <property type="entry name" value="PyrdxlP-dep_Trfase_major"/>
</dbReference>
<comment type="caution">
    <text evidence="4">The sequence shown here is derived from an EMBL/GenBank/DDBJ whole genome shotgun (WGS) entry which is preliminary data.</text>
</comment>
<evidence type="ECO:0000256" key="1">
    <source>
        <dbReference type="ARBA" id="ARBA00001933"/>
    </source>
</evidence>
<comment type="cofactor">
    <cofactor evidence="1">
        <name>pyridoxal 5'-phosphate</name>
        <dbReference type="ChEBI" id="CHEBI:597326"/>
    </cofactor>
</comment>
<reference evidence="5" key="1">
    <citation type="journal article" date="2019" name="Int. J. Syst. Evol. Microbiol.">
        <title>The Global Catalogue of Microorganisms (GCM) 10K type strain sequencing project: providing services to taxonomists for standard genome sequencing and annotation.</title>
        <authorList>
            <consortium name="The Broad Institute Genomics Platform"/>
            <consortium name="The Broad Institute Genome Sequencing Center for Infectious Disease"/>
            <person name="Wu L."/>
            <person name="Ma J."/>
        </authorList>
    </citation>
    <scope>NUCLEOTIDE SEQUENCE [LARGE SCALE GENOMIC DNA]</scope>
    <source>
        <strain evidence="5">JCM 15900</strain>
    </source>
</reference>
<keyword evidence="4" id="KW-0808">Transferase</keyword>
<name>A0ABP5IBI4_9MICO</name>
<dbReference type="InterPro" id="IPR005814">
    <property type="entry name" value="Aminotrans_3"/>
</dbReference>
<dbReference type="Gene3D" id="3.40.640.10">
    <property type="entry name" value="Type I PLP-dependent aspartate aminotransferase-like (Major domain)"/>
    <property type="match status" value="1"/>
</dbReference>
<dbReference type="Gene3D" id="3.90.1150.10">
    <property type="entry name" value="Aspartate Aminotransferase, domain 1"/>
    <property type="match status" value="1"/>
</dbReference>
<protein>
    <submittedName>
        <fullName evidence="4">Aminotransferase class III-fold pyridoxal phosphate-dependent enzyme</fullName>
    </submittedName>
</protein>
<dbReference type="PANTHER" id="PTHR43713">
    <property type="entry name" value="GLUTAMATE-1-SEMIALDEHYDE 2,1-AMINOMUTASE"/>
    <property type="match status" value="1"/>
</dbReference>
<dbReference type="SUPFAM" id="SSF53383">
    <property type="entry name" value="PLP-dependent transferases"/>
    <property type="match status" value="1"/>
</dbReference>
<dbReference type="PROSITE" id="PS00600">
    <property type="entry name" value="AA_TRANSFER_CLASS_3"/>
    <property type="match status" value="1"/>
</dbReference>
<dbReference type="Proteomes" id="UP001500984">
    <property type="component" value="Unassembled WGS sequence"/>
</dbReference>